<dbReference type="GO" id="GO:0000160">
    <property type="term" value="P:phosphorelay signal transduction system"/>
    <property type="evidence" value="ECO:0007669"/>
    <property type="project" value="InterPro"/>
</dbReference>
<dbReference type="SUPFAM" id="SSF46894">
    <property type="entry name" value="C-terminal effector domain of the bipartite response regulators"/>
    <property type="match status" value="1"/>
</dbReference>
<evidence type="ECO:0000313" key="3">
    <source>
        <dbReference type="EMBL" id="OGM55341.1"/>
    </source>
</evidence>
<sequence length="309" mass="35796">MKNSLEPVICMKRDFEALRFILDKIKIKEPACVLTVSGNGKDIIYETLIKRLEKLKKDTPLLNISATTEEELNKFIGKIKSQTLPLISIINLSIGKDVSWFFDDLEALRRKNGTAFNYIVITYFKDVANAYGQKHKALMRSIKILDNVTFNDAEKFIKDLSRRFSYKLTADEIRKIYGLSDGHVGLIKSLYMCVRKGEPLDKKIWVEPSIESRLQAIREDKKTYSSKEKKDYVFSSKERVVFNVLELGVGKVIERSEIAERVWGNSWEENYSDWAIDQIIHRLRGKIRKNKLAYKILTNKGLGFTLLKK</sequence>
<organism evidence="3 4">
    <name type="scientific">Candidatus Woesebacteria bacterium RIFCSPHIGHO2_12_FULL_41_24</name>
    <dbReference type="NCBI Taxonomy" id="1802510"/>
    <lineage>
        <taxon>Bacteria</taxon>
        <taxon>Candidatus Woeseibacteriota</taxon>
    </lineage>
</organism>
<dbReference type="InterPro" id="IPR036388">
    <property type="entry name" value="WH-like_DNA-bd_sf"/>
</dbReference>
<keyword evidence="1" id="KW-0238">DNA-binding</keyword>
<dbReference type="InterPro" id="IPR016032">
    <property type="entry name" value="Sig_transdc_resp-reg_C-effctor"/>
</dbReference>
<dbReference type="AlphaFoldDB" id="A0A1F8AUF0"/>
<dbReference type="Gene3D" id="1.10.10.10">
    <property type="entry name" value="Winged helix-like DNA-binding domain superfamily/Winged helix DNA-binding domain"/>
    <property type="match status" value="1"/>
</dbReference>
<dbReference type="InterPro" id="IPR001867">
    <property type="entry name" value="OmpR/PhoB-type_DNA-bd"/>
</dbReference>
<evidence type="ECO:0000256" key="1">
    <source>
        <dbReference type="ARBA" id="ARBA00023125"/>
    </source>
</evidence>
<comment type="caution">
    <text evidence="3">The sequence shown here is derived from an EMBL/GenBank/DDBJ whole genome shotgun (WGS) entry which is preliminary data.</text>
</comment>
<evidence type="ECO:0000313" key="4">
    <source>
        <dbReference type="Proteomes" id="UP000178603"/>
    </source>
</evidence>
<reference evidence="3 4" key="1">
    <citation type="journal article" date="2016" name="Nat. Commun.">
        <title>Thousands of microbial genomes shed light on interconnected biogeochemical processes in an aquifer system.</title>
        <authorList>
            <person name="Anantharaman K."/>
            <person name="Brown C.T."/>
            <person name="Hug L.A."/>
            <person name="Sharon I."/>
            <person name="Castelle C.J."/>
            <person name="Probst A.J."/>
            <person name="Thomas B.C."/>
            <person name="Singh A."/>
            <person name="Wilkins M.J."/>
            <person name="Karaoz U."/>
            <person name="Brodie E.L."/>
            <person name="Williams K.H."/>
            <person name="Hubbard S.S."/>
            <person name="Banfield J.F."/>
        </authorList>
    </citation>
    <scope>NUCLEOTIDE SEQUENCE [LARGE SCALE GENOMIC DNA]</scope>
</reference>
<name>A0A1F8AUF0_9BACT</name>
<evidence type="ECO:0000259" key="2">
    <source>
        <dbReference type="Pfam" id="PF00486"/>
    </source>
</evidence>
<dbReference type="EMBL" id="MGGW01000004">
    <property type="protein sequence ID" value="OGM55341.1"/>
    <property type="molecule type" value="Genomic_DNA"/>
</dbReference>
<dbReference type="GO" id="GO:0006355">
    <property type="term" value="P:regulation of DNA-templated transcription"/>
    <property type="evidence" value="ECO:0007669"/>
    <property type="project" value="InterPro"/>
</dbReference>
<dbReference type="Proteomes" id="UP000178603">
    <property type="component" value="Unassembled WGS sequence"/>
</dbReference>
<dbReference type="GO" id="GO:0003677">
    <property type="term" value="F:DNA binding"/>
    <property type="evidence" value="ECO:0007669"/>
    <property type="project" value="UniProtKB-KW"/>
</dbReference>
<gene>
    <name evidence="3" type="ORF">A3E44_03605</name>
</gene>
<accession>A0A1F8AUF0</accession>
<feature type="domain" description="OmpR/PhoB-type" evidence="2">
    <location>
        <begin position="234"/>
        <end position="306"/>
    </location>
</feature>
<dbReference type="Pfam" id="PF00486">
    <property type="entry name" value="Trans_reg_C"/>
    <property type="match status" value="1"/>
</dbReference>
<protein>
    <recommendedName>
        <fullName evidence="2">OmpR/PhoB-type domain-containing protein</fullName>
    </recommendedName>
</protein>
<proteinExistence type="predicted"/>